<reference evidence="6 7" key="1">
    <citation type="submission" date="2014-02" db="EMBL/GenBank/DDBJ databases">
        <title>The genome sequence of Colletotrichum fioriniae PJ7.</title>
        <authorList>
            <person name="Baroncelli R."/>
            <person name="Thon M.R."/>
        </authorList>
    </citation>
    <scope>NUCLEOTIDE SEQUENCE [LARGE SCALE GENOMIC DNA]</scope>
    <source>
        <strain evidence="6 7">PJ7</strain>
    </source>
</reference>
<sequence length="361" mass="41997">MSSTLTATSANKSRTIRIESKDPMKSTWRRSDKRTWKIGHWIIERLGLYHDELDRSAPIHSKADSVPYVPHWQFHRWILLHATVPLLLHQGFVSLTGYNVHPVAAFIFYSVAIKAVAIHQINIMRGLGQRYGFLDGDKHERDGVPDKSVKTVLESLISTATFRSMMAVILSYRSNEAPVTINWMLLPLEIGLYGVVLDFWFYWYHRLMHEVDSLWKYHKTHHLTKHPNPLLTLFADSEQEFWDIAGIPFLTWATLKFVGLPMGFYEWWFCQEYVIFTELTGHSGLRLYATTPTPFAWPLQFFNCELVLEDHDLHHRKGWKSSGNYGKHTRLWDRIFGTCMDRIECAADSADYTNTAVIPLI</sequence>
<dbReference type="EMBL" id="JARH01000630">
    <property type="protein sequence ID" value="EXF78536.1"/>
    <property type="molecule type" value="Genomic_DNA"/>
</dbReference>
<dbReference type="GO" id="GO:0016020">
    <property type="term" value="C:membrane"/>
    <property type="evidence" value="ECO:0007669"/>
    <property type="project" value="UniProtKB-SubCell"/>
</dbReference>
<gene>
    <name evidence="6" type="ORF">CFIO01_09751</name>
</gene>
<comment type="caution">
    <text evidence="6">The sequence shown here is derived from an EMBL/GenBank/DDBJ whole genome shotgun (WGS) entry which is preliminary data.</text>
</comment>
<accession>A0A010RE50</accession>
<comment type="subcellular location">
    <subcellularLocation>
        <location evidence="1">Membrane</location>
    </subcellularLocation>
</comment>
<dbReference type="GO" id="GO:0005506">
    <property type="term" value="F:iron ion binding"/>
    <property type="evidence" value="ECO:0007669"/>
    <property type="project" value="InterPro"/>
</dbReference>
<feature type="domain" description="Fatty acid hydroxylase" evidence="5">
    <location>
        <begin position="192"/>
        <end position="338"/>
    </location>
</feature>
<dbReference type="HOGENOM" id="CLU_041178_0_0_1"/>
<keyword evidence="3" id="KW-1133">Transmembrane helix</keyword>
<organism evidence="6 7">
    <name type="scientific">Colletotrichum fioriniae PJ7</name>
    <dbReference type="NCBI Taxonomy" id="1445577"/>
    <lineage>
        <taxon>Eukaryota</taxon>
        <taxon>Fungi</taxon>
        <taxon>Dikarya</taxon>
        <taxon>Ascomycota</taxon>
        <taxon>Pezizomycotina</taxon>
        <taxon>Sordariomycetes</taxon>
        <taxon>Hypocreomycetidae</taxon>
        <taxon>Glomerellales</taxon>
        <taxon>Glomerellaceae</taxon>
        <taxon>Colletotrichum</taxon>
        <taxon>Colletotrichum acutatum species complex</taxon>
    </lineage>
</organism>
<keyword evidence="4" id="KW-0472">Membrane</keyword>
<dbReference type="PANTHER" id="PTHR11863">
    <property type="entry name" value="STEROL DESATURASE"/>
    <property type="match status" value="1"/>
</dbReference>
<dbReference type="GO" id="GO:0016491">
    <property type="term" value="F:oxidoreductase activity"/>
    <property type="evidence" value="ECO:0007669"/>
    <property type="project" value="InterPro"/>
</dbReference>
<evidence type="ECO:0000259" key="5">
    <source>
        <dbReference type="Pfam" id="PF04116"/>
    </source>
</evidence>
<evidence type="ECO:0000313" key="6">
    <source>
        <dbReference type="EMBL" id="EXF78536.1"/>
    </source>
</evidence>
<keyword evidence="2" id="KW-0812">Transmembrane</keyword>
<dbReference type="KEGG" id="cfj:CFIO01_09751"/>
<dbReference type="Pfam" id="PF04116">
    <property type="entry name" value="FA_hydroxylase"/>
    <property type="match status" value="1"/>
</dbReference>
<evidence type="ECO:0000256" key="2">
    <source>
        <dbReference type="ARBA" id="ARBA00022692"/>
    </source>
</evidence>
<dbReference type="eggNOG" id="ENOG502RXPC">
    <property type="taxonomic scope" value="Eukaryota"/>
</dbReference>
<protein>
    <submittedName>
        <fullName evidence="6">Fatty acid hydroxylase</fullName>
    </submittedName>
</protein>
<proteinExistence type="predicted"/>
<dbReference type="AlphaFoldDB" id="A0A010RE50"/>
<name>A0A010RE50_9PEZI</name>
<dbReference type="Proteomes" id="UP000020467">
    <property type="component" value="Unassembled WGS sequence"/>
</dbReference>
<dbReference type="OrthoDB" id="6354873at2759"/>
<evidence type="ECO:0000256" key="1">
    <source>
        <dbReference type="ARBA" id="ARBA00004370"/>
    </source>
</evidence>
<dbReference type="STRING" id="1445577.A0A010RE50"/>
<evidence type="ECO:0000256" key="4">
    <source>
        <dbReference type="ARBA" id="ARBA00023136"/>
    </source>
</evidence>
<dbReference type="InterPro" id="IPR006694">
    <property type="entry name" value="Fatty_acid_hydroxylase"/>
</dbReference>
<dbReference type="GO" id="GO:0008610">
    <property type="term" value="P:lipid biosynthetic process"/>
    <property type="evidence" value="ECO:0007669"/>
    <property type="project" value="InterPro"/>
</dbReference>
<evidence type="ECO:0000313" key="7">
    <source>
        <dbReference type="Proteomes" id="UP000020467"/>
    </source>
</evidence>
<dbReference type="InterPro" id="IPR050307">
    <property type="entry name" value="Sterol_Desaturase_Related"/>
</dbReference>
<evidence type="ECO:0000256" key="3">
    <source>
        <dbReference type="ARBA" id="ARBA00022989"/>
    </source>
</evidence>
<keyword evidence="7" id="KW-1185">Reference proteome</keyword>